<protein>
    <submittedName>
        <fullName evidence="3">Uncharacterized protein</fullName>
    </submittedName>
</protein>
<dbReference type="Pfam" id="PF00071">
    <property type="entry name" value="Ras"/>
    <property type="match status" value="1"/>
</dbReference>
<reference evidence="3" key="1">
    <citation type="submission" date="2021-04" db="EMBL/GenBank/DDBJ databases">
        <authorList>
            <consortium name="Molecular Ecology Group"/>
        </authorList>
    </citation>
    <scope>NUCLEOTIDE SEQUENCE</scope>
</reference>
<dbReference type="OrthoDB" id="28034at2759"/>
<dbReference type="GO" id="GO:0003924">
    <property type="term" value="F:GTPase activity"/>
    <property type="evidence" value="ECO:0007669"/>
    <property type="project" value="InterPro"/>
</dbReference>
<comment type="caution">
    <text evidence="3">The sequence shown here is derived from an EMBL/GenBank/DDBJ whole genome shotgun (WGS) entry which is preliminary data.</text>
</comment>
<dbReference type="PROSITE" id="PS51421">
    <property type="entry name" value="RAS"/>
    <property type="match status" value="1"/>
</dbReference>
<keyword evidence="1" id="KW-0547">Nucleotide-binding</keyword>
<dbReference type="SMART" id="SM00174">
    <property type="entry name" value="RHO"/>
    <property type="match status" value="1"/>
</dbReference>
<dbReference type="SUPFAM" id="SSF52540">
    <property type="entry name" value="P-loop containing nucleoside triphosphate hydrolases"/>
    <property type="match status" value="1"/>
</dbReference>
<dbReference type="InterPro" id="IPR050227">
    <property type="entry name" value="Rab"/>
</dbReference>
<dbReference type="SMART" id="SM00175">
    <property type="entry name" value="RAB"/>
    <property type="match status" value="1"/>
</dbReference>
<dbReference type="CDD" id="cd00154">
    <property type="entry name" value="Rab"/>
    <property type="match status" value="1"/>
</dbReference>
<evidence type="ECO:0000256" key="2">
    <source>
        <dbReference type="ARBA" id="ARBA00023134"/>
    </source>
</evidence>
<accession>A0A8S4ACW7</accession>
<gene>
    <name evidence="3" type="ORF">CUNI_LOCUS21459</name>
</gene>
<dbReference type="PROSITE" id="PS51419">
    <property type="entry name" value="RAB"/>
    <property type="match status" value="1"/>
</dbReference>
<dbReference type="NCBIfam" id="TIGR00231">
    <property type="entry name" value="small_GTP"/>
    <property type="match status" value="1"/>
</dbReference>
<dbReference type="PRINTS" id="PR00449">
    <property type="entry name" value="RASTRNSFRMNG"/>
</dbReference>
<sequence length="209" mass="23273">MSVQVGTESNGCLKFKLVLLGDIGVGKTSIFMRVKDDVYHGDTASSIGIDTCSRQLTIDNKDIMISLWDTAGVERFRTLTRNFFRNTSAVLLVFSVDEPSTLSYLSKWEENVKEYAPTAQRFLIGNKVDKDQLVSQEAAQHFAAFHNCEFVFMTSAKTGQGISEVLSTVGQHLLSRHKKASYEKDNSWLEHSIYVNSGQHSQNGSTSCC</sequence>
<keyword evidence="4" id="KW-1185">Reference proteome</keyword>
<organism evidence="3 4">
    <name type="scientific">Candidula unifasciata</name>
    <dbReference type="NCBI Taxonomy" id="100452"/>
    <lineage>
        <taxon>Eukaryota</taxon>
        <taxon>Metazoa</taxon>
        <taxon>Spiralia</taxon>
        <taxon>Lophotrochozoa</taxon>
        <taxon>Mollusca</taxon>
        <taxon>Gastropoda</taxon>
        <taxon>Heterobranchia</taxon>
        <taxon>Euthyneura</taxon>
        <taxon>Panpulmonata</taxon>
        <taxon>Eupulmonata</taxon>
        <taxon>Stylommatophora</taxon>
        <taxon>Helicina</taxon>
        <taxon>Helicoidea</taxon>
        <taxon>Geomitridae</taxon>
        <taxon>Candidula</taxon>
    </lineage>
</organism>
<dbReference type="InterPro" id="IPR027417">
    <property type="entry name" value="P-loop_NTPase"/>
</dbReference>
<dbReference type="InterPro" id="IPR001806">
    <property type="entry name" value="Small_GTPase"/>
</dbReference>
<evidence type="ECO:0000256" key="1">
    <source>
        <dbReference type="ARBA" id="ARBA00022741"/>
    </source>
</evidence>
<keyword evidence="2" id="KW-0342">GTP-binding</keyword>
<evidence type="ECO:0000313" key="3">
    <source>
        <dbReference type="EMBL" id="CAG5135901.1"/>
    </source>
</evidence>
<name>A0A8S4ACW7_9EUPU</name>
<dbReference type="Proteomes" id="UP000678393">
    <property type="component" value="Unassembled WGS sequence"/>
</dbReference>
<evidence type="ECO:0000313" key="4">
    <source>
        <dbReference type="Proteomes" id="UP000678393"/>
    </source>
</evidence>
<dbReference type="InterPro" id="IPR005225">
    <property type="entry name" value="Small_GTP-bd"/>
</dbReference>
<dbReference type="EMBL" id="CAJHNH020008469">
    <property type="protein sequence ID" value="CAG5135901.1"/>
    <property type="molecule type" value="Genomic_DNA"/>
</dbReference>
<dbReference type="AlphaFoldDB" id="A0A8S4ACW7"/>
<dbReference type="GO" id="GO:0005525">
    <property type="term" value="F:GTP binding"/>
    <property type="evidence" value="ECO:0007669"/>
    <property type="project" value="UniProtKB-KW"/>
</dbReference>
<dbReference type="FunFam" id="3.40.50.300:FF:001329">
    <property type="entry name" value="Small GTP-binding protein, putative"/>
    <property type="match status" value="1"/>
</dbReference>
<dbReference type="SMART" id="SM00173">
    <property type="entry name" value="RAS"/>
    <property type="match status" value="1"/>
</dbReference>
<dbReference type="PANTHER" id="PTHR47977">
    <property type="entry name" value="RAS-RELATED PROTEIN RAB"/>
    <property type="match status" value="1"/>
</dbReference>
<proteinExistence type="predicted"/>
<dbReference type="Gene3D" id="3.40.50.300">
    <property type="entry name" value="P-loop containing nucleotide triphosphate hydrolases"/>
    <property type="match status" value="1"/>
</dbReference>